<reference evidence="2" key="1">
    <citation type="submission" date="2020-12" db="EMBL/GenBank/DDBJ databases">
        <title>Leucobacter sp. CAS1, isolated from Chromium sludge.</title>
        <authorList>
            <person name="Xu Z."/>
        </authorList>
    </citation>
    <scope>NUCLEOTIDE SEQUENCE</scope>
    <source>
        <strain evidence="2">CSA1</strain>
    </source>
</reference>
<keyword evidence="1" id="KW-0472">Membrane</keyword>
<dbReference type="PROSITE" id="PS51257">
    <property type="entry name" value="PROKAR_LIPOPROTEIN"/>
    <property type="match status" value="1"/>
</dbReference>
<evidence type="ECO:0000313" key="2">
    <source>
        <dbReference type="EMBL" id="MBK0420319.1"/>
    </source>
</evidence>
<keyword evidence="1" id="KW-0812">Transmembrane</keyword>
<name>A0A934UV87_9MICO</name>
<feature type="transmembrane region" description="Helical" evidence="1">
    <location>
        <begin position="38"/>
        <end position="63"/>
    </location>
</feature>
<organism evidence="2 3">
    <name type="scientific">Leucobacter chromiisoli</name>
    <dbReference type="NCBI Taxonomy" id="2796471"/>
    <lineage>
        <taxon>Bacteria</taxon>
        <taxon>Bacillati</taxon>
        <taxon>Actinomycetota</taxon>
        <taxon>Actinomycetes</taxon>
        <taxon>Micrococcales</taxon>
        <taxon>Microbacteriaceae</taxon>
        <taxon>Leucobacter</taxon>
    </lineage>
</organism>
<protein>
    <submittedName>
        <fullName evidence="2">Uncharacterized protein</fullName>
    </submittedName>
</protein>
<feature type="transmembrane region" description="Helical" evidence="1">
    <location>
        <begin position="7"/>
        <end position="26"/>
    </location>
</feature>
<keyword evidence="3" id="KW-1185">Reference proteome</keyword>
<dbReference type="Proteomes" id="UP000608530">
    <property type="component" value="Unassembled WGS sequence"/>
</dbReference>
<accession>A0A934UV87</accession>
<feature type="transmembrane region" description="Helical" evidence="1">
    <location>
        <begin position="172"/>
        <end position="189"/>
    </location>
</feature>
<comment type="caution">
    <text evidence="2">The sequence shown here is derived from an EMBL/GenBank/DDBJ whole genome shotgun (WGS) entry which is preliminary data.</text>
</comment>
<sequence length="194" mass="20554">MSITAGRVFLAITLAMSVACLGWFGLVRFSFGTWSSAAVLPGVIGLIAALATVVGALMFARFVEASVHGQTIRLRRVLGRDRTIAVSEVDEVVLLLDLRLPSRTAPSSVTRVVLRRAGGTVAAFTPRGSELVDGLRSLGFRPLVIDEPTTPLRASRSYPGSVGFAELVVEPVLWACVVIPVVVVAWLVWDAAGG</sequence>
<evidence type="ECO:0000256" key="1">
    <source>
        <dbReference type="SAM" id="Phobius"/>
    </source>
</evidence>
<keyword evidence="1" id="KW-1133">Transmembrane helix</keyword>
<dbReference type="AlphaFoldDB" id="A0A934UV87"/>
<proteinExistence type="predicted"/>
<evidence type="ECO:0000313" key="3">
    <source>
        <dbReference type="Proteomes" id="UP000608530"/>
    </source>
</evidence>
<gene>
    <name evidence="2" type="ORF">JD276_14895</name>
</gene>
<dbReference type="EMBL" id="JAEHOH010000025">
    <property type="protein sequence ID" value="MBK0420319.1"/>
    <property type="molecule type" value="Genomic_DNA"/>
</dbReference>
<dbReference type="RefSeq" id="WP_200116454.1">
    <property type="nucleotide sequence ID" value="NZ_JAEHOH010000025.1"/>
</dbReference>